<dbReference type="InterPro" id="IPR029030">
    <property type="entry name" value="Caspase-like_dom_sf"/>
</dbReference>
<dbReference type="OrthoDB" id="3223806at2759"/>
<dbReference type="PANTHER" id="PTHR48104:SF30">
    <property type="entry name" value="METACASPASE-1"/>
    <property type="match status" value="1"/>
</dbReference>
<feature type="domain" description="Peptidase C14 caspase" evidence="5">
    <location>
        <begin position="109"/>
        <end position="359"/>
    </location>
</feature>
<dbReference type="InterPro" id="IPR011600">
    <property type="entry name" value="Pept_C14_caspase"/>
</dbReference>
<dbReference type="SUPFAM" id="SSF52129">
    <property type="entry name" value="Caspase-like"/>
    <property type="match status" value="1"/>
</dbReference>
<dbReference type="InterPro" id="IPR050452">
    <property type="entry name" value="Metacaspase"/>
</dbReference>
<dbReference type="Proteomes" id="UP000807469">
    <property type="component" value="Unassembled WGS sequence"/>
</dbReference>
<keyword evidence="3" id="KW-0645">Protease</keyword>
<keyword evidence="3" id="KW-0378">Hydrolase</keyword>
<evidence type="ECO:0000259" key="5">
    <source>
        <dbReference type="Pfam" id="PF00656"/>
    </source>
</evidence>
<sequence length="366" mass="40358">MAQLGQQALSSHPSHDGKLHKRSFFGGLAQSALGHSLSQGQNQPYSQHALSNTQSQHPGNDPLAGMHLPPATRALLHYAQEKGILDDLARYFKVIPPHPNFCYSRCTGRKKAVCIGINYVGQRDELKGCANDARNMRDFLIKNYGFKDQDILLLIDDSHGRGSPRPTRKEMFHAMGWLVSNAQPHDSLFFHYSGHGGQSPDASGKEVDGMDEVIFPVDYNENSRRDDGPADIIDDELHEALVHDLPAGVRLTAVFDSCHSGTVLDLPYLHSAHGRLRSMGHVSKRAKERGGADAGDVICFAACRDDEKSADTREGGVPVGAMSYAFIQALERNRNQTYEELLQHLRATLIPKYHQKAQISGTHPVV</sequence>
<dbReference type="Pfam" id="PF00656">
    <property type="entry name" value="Peptidase_C14"/>
    <property type="match status" value="1"/>
</dbReference>
<evidence type="ECO:0000256" key="2">
    <source>
        <dbReference type="ARBA" id="ARBA00022703"/>
    </source>
</evidence>
<evidence type="ECO:0000313" key="6">
    <source>
        <dbReference type="EMBL" id="KAF9477283.1"/>
    </source>
</evidence>
<keyword evidence="3" id="KW-0788">Thiol protease</keyword>
<feature type="region of interest" description="Disordered" evidence="4">
    <location>
        <begin position="36"/>
        <end position="67"/>
    </location>
</feature>
<dbReference type="GO" id="GO:0006508">
    <property type="term" value="P:proteolysis"/>
    <property type="evidence" value="ECO:0007669"/>
    <property type="project" value="InterPro"/>
</dbReference>
<evidence type="ECO:0000256" key="4">
    <source>
        <dbReference type="SAM" id="MobiDB-lite"/>
    </source>
</evidence>
<dbReference type="EMBL" id="MU155266">
    <property type="protein sequence ID" value="KAF9477283.1"/>
    <property type="molecule type" value="Genomic_DNA"/>
</dbReference>
<comment type="similarity">
    <text evidence="1">Belongs to the peptidase C14B family.</text>
</comment>
<feature type="compositionally biased region" description="Polar residues" evidence="4">
    <location>
        <begin position="36"/>
        <end position="58"/>
    </location>
</feature>
<protein>
    <recommendedName>
        <fullName evidence="5">Peptidase C14 caspase domain-containing protein</fullName>
    </recommendedName>
</protein>
<gene>
    <name evidence="6" type="ORF">BDN70DRAFT_116374</name>
</gene>
<dbReference type="GO" id="GO:0005737">
    <property type="term" value="C:cytoplasm"/>
    <property type="evidence" value="ECO:0007669"/>
    <property type="project" value="TreeGrafter"/>
</dbReference>
<name>A0A9P5YY93_9AGAR</name>
<dbReference type="AlphaFoldDB" id="A0A9P5YY93"/>
<feature type="region of interest" description="Disordered" evidence="4">
    <location>
        <begin position="1"/>
        <end position="21"/>
    </location>
</feature>
<accession>A0A9P5YY93</accession>
<keyword evidence="7" id="KW-1185">Reference proteome</keyword>
<evidence type="ECO:0000313" key="7">
    <source>
        <dbReference type="Proteomes" id="UP000807469"/>
    </source>
</evidence>
<organism evidence="6 7">
    <name type="scientific">Pholiota conissans</name>
    <dbReference type="NCBI Taxonomy" id="109636"/>
    <lineage>
        <taxon>Eukaryota</taxon>
        <taxon>Fungi</taxon>
        <taxon>Dikarya</taxon>
        <taxon>Basidiomycota</taxon>
        <taxon>Agaricomycotina</taxon>
        <taxon>Agaricomycetes</taxon>
        <taxon>Agaricomycetidae</taxon>
        <taxon>Agaricales</taxon>
        <taxon>Agaricineae</taxon>
        <taxon>Strophariaceae</taxon>
        <taxon>Pholiota</taxon>
    </lineage>
</organism>
<keyword evidence="2" id="KW-0053">Apoptosis</keyword>
<proteinExistence type="inferred from homology"/>
<dbReference type="GO" id="GO:0004197">
    <property type="term" value="F:cysteine-type endopeptidase activity"/>
    <property type="evidence" value="ECO:0007669"/>
    <property type="project" value="InterPro"/>
</dbReference>
<evidence type="ECO:0000256" key="3">
    <source>
        <dbReference type="ARBA" id="ARBA00022807"/>
    </source>
</evidence>
<feature type="compositionally biased region" description="Polar residues" evidence="4">
    <location>
        <begin position="1"/>
        <end position="12"/>
    </location>
</feature>
<comment type="caution">
    <text evidence="6">The sequence shown here is derived from an EMBL/GenBank/DDBJ whole genome shotgun (WGS) entry which is preliminary data.</text>
</comment>
<reference evidence="6" key="1">
    <citation type="submission" date="2020-11" db="EMBL/GenBank/DDBJ databases">
        <authorList>
            <consortium name="DOE Joint Genome Institute"/>
            <person name="Ahrendt S."/>
            <person name="Riley R."/>
            <person name="Andreopoulos W."/>
            <person name="Labutti K."/>
            <person name="Pangilinan J."/>
            <person name="Ruiz-Duenas F.J."/>
            <person name="Barrasa J.M."/>
            <person name="Sanchez-Garcia M."/>
            <person name="Camarero S."/>
            <person name="Miyauchi S."/>
            <person name="Serrano A."/>
            <person name="Linde D."/>
            <person name="Babiker R."/>
            <person name="Drula E."/>
            <person name="Ayuso-Fernandez I."/>
            <person name="Pacheco R."/>
            <person name="Padilla G."/>
            <person name="Ferreira P."/>
            <person name="Barriuso J."/>
            <person name="Kellner H."/>
            <person name="Castanera R."/>
            <person name="Alfaro M."/>
            <person name="Ramirez L."/>
            <person name="Pisabarro A.G."/>
            <person name="Kuo A."/>
            <person name="Tritt A."/>
            <person name="Lipzen A."/>
            <person name="He G."/>
            <person name="Yan M."/>
            <person name="Ng V."/>
            <person name="Cullen D."/>
            <person name="Martin F."/>
            <person name="Rosso M.-N."/>
            <person name="Henrissat B."/>
            <person name="Hibbett D."/>
            <person name="Martinez A.T."/>
            <person name="Grigoriev I.V."/>
        </authorList>
    </citation>
    <scope>NUCLEOTIDE SEQUENCE</scope>
    <source>
        <strain evidence="6">CIRM-BRFM 674</strain>
    </source>
</reference>
<dbReference type="GO" id="GO:0006915">
    <property type="term" value="P:apoptotic process"/>
    <property type="evidence" value="ECO:0007669"/>
    <property type="project" value="UniProtKB-KW"/>
</dbReference>
<evidence type="ECO:0000256" key="1">
    <source>
        <dbReference type="ARBA" id="ARBA00009005"/>
    </source>
</evidence>
<dbReference type="PANTHER" id="PTHR48104">
    <property type="entry name" value="METACASPASE-4"/>
    <property type="match status" value="1"/>
</dbReference>
<dbReference type="Gene3D" id="3.40.50.12660">
    <property type="match status" value="1"/>
</dbReference>